<dbReference type="PROSITE" id="PS51192">
    <property type="entry name" value="HELICASE_ATP_BIND_1"/>
    <property type="match status" value="2"/>
</dbReference>
<feature type="compositionally biased region" description="Acidic residues" evidence="18">
    <location>
        <begin position="2123"/>
        <end position="2143"/>
    </location>
</feature>
<dbReference type="FunFam" id="1.10.3380.10:FF:000001">
    <property type="entry name" value="U5 small nuclear ribonucleoprotein helicase"/>
    <property type="match status" value="1"/>
</dbReference>
<dbReference type="FunFam" id="2.60.40.150:FF:000133">
    <property type="entry name" value="Pre-mRNA splicing helicase, putative"/>
    <property type="match status" value="1"/>
</dbReference>
<keyword evidence="12" id="KW-0539">Nucleus</keyword>
<dbReference type="InParanoid" id="E4X6D5"/>
<dbReference type="SUPFAM" id="SSF158702">
    <property type="entry name" value="Sec63 N-terminal domain-like"/>
    <property type="match status" value="2"/>
</dbReference>
<dbReference type="Pfam" id="PF02889">
    <property type="entry name" value="Sec63"/>
    <property type="match status" value="2"/>
</dbReference>
<dbReference type="GO" id="GO:0005524">
    <property type="term" value="F:ATP binding"/>
    <property type="evidence" value="ECO:0007669"/>
    <property type="project" value="UniProtKB-KW"/>
</dbReference>
<evidence type="ECO:0000256" key="2">
    <source>
        <dbReference type="ARBA" id="ARBA00010140"/>
    </source>
</evidence>
<dbReference type="CDD" id="cd18795">
    <property type="entry name" value="SF2_C_Ski2"/>
    <property type="match status" value="1"/>
</dbReference>
<dbReference type="Gene3D" id="1.10.150.20">
    <property type="entry name" value="5' to 3' exonuclease, C-terminal subdomain"/>
    <property type="match status" value="2"/>
</dbReference>
<feature type="region of interest" description="Disordered" evidence="18">
    <location>
        <begin position="29"/>
        <end position="91"/>
    </location>
</feature>
<dbReference type="FunFam" id="1.10.150.20:FF:000013">
    <property type="entry name" value="U5 small nuclear ribonucleoprotein kDa helicase"/>
    <property type="match status" value="1"/>
</dbReference>
<dbReference type="InterPro" id="IPR036390">
    <property type="entry name" value="WH_DNA-bd_sf"/>
</dbReference>
<dbReference type="GO" id="GO:0005681">
    <property type="term" value="C:spliceosomal complex"/>
    <property type="evidence" value="ECO:0007669"/>
    <property type="project" value="UniProtKB-KW"/>
</dbReference>
<evidence type="ECO:0000259" key="19">
    <source>
        <dbReference type="PROSITE" id="PS51192"/>
    </source>
</evidence>
<dbReference type="FunFam" id="3.40.50.300:FF:000254">
    <property type="entry name" value="U5 small nuclear ribonucleoprotein helicase"/>
    <property type="match status" value="1"/>
</dbReference>
<dbReference type="EC" id="3.6.4.13" evidence="3"/>
<feature type="domain" description="Helicase ATP-binding" evidence="19">
    <location>
        <begin position="1330"/>
        <end position="1506"/>
    </location>
</feature>
<dbReference type="InterPro" id="IPR011545">
    <property type="entry name" value="DEAD/DEAH_box_helicase_dom"/>
</dbReference>
<dbReference type="InterPro" id="IPR001650">
    <property type="entry name" value="Helicase_C-like"/>
</dbReference>
<organism evidence="21">
    <name type="scientific">Oikopleura dioica</name>
    <name type="common">Tunicate</name>
    <dbReference type="NCBI Taxonomy" id="34765"/>
    <lineage>
        <taxon>Eukaryota</taxon>
        <taxon>Metazoa</taxon>
        <taxon>Chordata</taxon>
        <taxon>Tunicata</taxon>
        <taxon>Appendicularia</taxon>
        <taxon>Copelata</taxon>
        <taxon>Oikopleuridae</taxon>
        <taxon>Oikopleura</taxon>
    </lineage>
</organism>
<evidence type="ECO:0000256" key="16">
    <source>
        <dbReference type="ARBA" id="ARBA00075915"/>
    </source>
</evidence>
<feature type="compositionally biased region" description="Acidic residues" evidence="18">
    <location>
        <begin position="203"/>
        <end position="215"/>
    </location>
</feature>
<dbReference type="GO" id="GO:0000393">
    <property type="term" value="P:spliceosomal conformational changes to generate catalytic conformation"/>
    <property type="evidence" value="ECO:0007669"/>
    <property type="project" value="UniProtKB-ARBA"/>
</dbReference>
<dbReference type="Pfam" id="PF21188">
    <property type="entry name" value="BRR2_plug"/>
    <property type="match status" value="1"/>
</dbReference>
<evidence type="ECO:0000256" key="3">
    <source>
        <dbReference type="ARBA" id="ARBA00012552"/>
    </source>
</evidence>
<dbReference type="InterPro" id="IPR036388">
    <property type="entry name" value="WH-like_DNA-bd_sf"/>
</dbReference>
<reference evidence="21" key="1">
    <citation type="journal article" date="2010" name="Science">
        <title>Plasticity of animal genome architecture unmasked by rapid evolution of a pelagic tunicate.</title>
        <authorList>
            <person name="Denoeud F."/>
            <person name="Henriet S."/>
            <person name="Mungpakdee S."/>
            <person name="Aury J.M."/>
            <person name="Da Silva C."/>
            <person name="Brinkmann H."/>
            <person name="Mikhaleva J."/>
            <person name="Olsen L.C."/>
            <person name="Jubin C."/>
            <person name="Canestro C."/>
            <person name="Bouquet J.M."/>
            <person name="Danks G."/>
            <person name="Poulain J."/>
            <person name="Campsteijn C."/>
            <person name="Adamski M."/>
            <person name="Cross I."/>
            <person name="Yadetie F."/>
            <person name="Muffato M."/>
            <person name="Louis A."/>
            <person name="Butcher S."/>
            <person name="Tsagkogeorga G."/>
            <person name="Konrad A."/>
            <person name="Singh S."/>
            <person name="Jensen M.F."/>
            <person name="Cong E.H."/>
            <person name="Eikeseth-Otteraa H."/>
            <person name="Noel B."/>
            <person name="Anthouard V."/>
            <person name="Porcel B.M."/>
            <person name="Kachouri-Lafond R."/>
            <person name="Nishino A."/>
            <person name="Ugolini M."/>
            <person name="Chourrout P."/>
            <person name="Nishida H."/>
            <person name="Aasland R."/>
            <person name="Huzurbazar S."/>
            <person name="Westhof E."/>
            <person name="Delsuc F."/>
            <person name="Lehrach H."/>
            <person name="Reinhardt R."/>
            <person name="Weissenbach J."/>
            <person name="Roy S.W."/>
            <person name="Artiguenave F."/>
            <person name="Postlethwait J.H."/>
            <person name="Manak J.R."/>
            <person name="Thompson E.M."/>
            <person name="Jaillon O."/>
            <person name="Du Pasquier L."/>
            <person name="Boudinot P."/>
            <person name="Liberles D.A."/>
            <person name="Volff J.N."/>
            <person name="Philippe H."/>
            <person name="Lenhard B."/>
            <person name="Roest Crollius H."/>
            <person name="Wincker P."/>
            <person name="Chourrout D."/>
        </authorList>
    </citation>
    <scope>NUCLEOTIDE SEQUENCE [LARGE SCALE GENOMIC DNA]</scope>
</reference>
<feature type="region of interest" description="Disordered" evidence="18">
    <location>
        <begin position="2121"/>
        <end position="2143"/>
    </location>
</feature>
<dbReference type="GO" id="GO:0003678">
    <property type="term" value="F:DNA helicase activity"/>
    <property type="evidence" value="ECO:0007669"/>
    <property type="project" value="TreeGrafter"/>
</dbReference>
<feature type="compositionally biased region" description="Basic and acidic residues" evidence="18">
    <location>
        <begin position="29"/>
        <end position="38"/>
    </location>
</feature>
<keyword evidence="6" id="KW-0677">Repeat</keyword>
<dbReference type="SMART" id="SM00973">
    <property type="entry name" value="Sec63"/>
    <property type="match status" value="2"/>
</dbReference>
<comment type="catalytic activity">
    <reaction evidence="14">
        <text>ATP + H2O = ADP + phosphate + H(+)</text>
        <dbReference type="Rhea" id="RHEA:13065"/>
        <dbReference type="ChEBI" id="CHEBI:15377"/>
        <dbReference type="ChEBI" id="CHEBI:15378"/>
        <dbReference type="ChEBI" id="CHEBI:30616"/>
        <dbReference type="ChEBI" id="CHEBI:43474"/>
        <dbReference type="ChEBI" id="CHEBI:456216"/>
        <dbReference type="EC" id="3.6.4.13"/>
    </reaction>
</comment>
<keyword evidence="8" id="KW-0378">Hydrolase</keyword>
<dbReference type="InterPro" id="IPR057842">
    <property type="entry name" value="WH_MER3"/>
</dbReference>
<dbReference type="Proteomes" id="UP000001307">
    <property type="component" value="Unassembled WGS sequence"/>
</dbReference>
<evidence type="ECO:0000256" key="4">
    <source>
        <dbReference type="ARBA" id="ARBA00022664"/>
    </source>
</evidence>
<dbReference type="SUPFAM" id="SSF81296">
    <property type="entry name" value="E set domains"/>
    <property type="match status" value="1"/>
</dbReference>
<dbReference type="InterPro" id="IPR041094">
    <property type="entry name" value="Brr2_helicase_PWI"/>
</dbReference>
<dbReference type="Gene3D" id="1.10.10.10">
    <property type="entry name" value="Winged helix-like DNA-binding domain superfamily/Winged helix DNA-binding domain"/>
    <property type="match status" value="2"/>
</dbReference>
<dbReference type="InterPro" id="IPR035892">
    <property type="entry name" value="C2_domain_sf"/>
</dbReference>
<evidence type="ECO:0000256" key="7">
    <source>
        <dbReference type="ARBA" id="ARBA00022741"/>
    </source>
</evidence>
<dbReference type="GO" id="GO:0016787">
    <property type="term" value="F:hydrolase activity"/>
    <property type="evidence" value="ECO:0007669"/>
    <property type="project" value="UniProtKB-KW"/>
</dbReference>
<feature type="compositionally biased region" description="Basic and acidic residues" evidence="18">
    <location>
        <begin position="52"/>
        <end position="81"/>
    </location>
</feature>
<sequence>MADHQARSNQYNYQANSNLVLQVDRQLVDKRGRNEATGEVKSLTGRLTGTKMGDRAIRTGNKEKEELEERKKKKFREDDKQKKKKESQRSGLSTYDLVGVNYKPTTRETRETYEALLTAIQNQLGDQPRDVLIGATDEVLMELKNEKTKDREKRSEIEAMLGKLQDTHYHFLCNLSKKISDYTQQSNNTGGDEVGDIDEYGVNVEFDDSGSDEEQERNFIRDSDSDSEAEGVETSTSHFLSAADGGKEAEEDAEGDLYLNPREIDAYWLQRKLNDVYNDSHEAQKKCEEVLAILEASPDRRQAENQFVLLLSMANFNLIRLLCEHSKMILWCTKLSRANKADKKEIEAQMKADSQLNKILKQLNDADDGSQPKKKRKREQQAAFADAPDPESLVESELKPKEALDLDELIFDGSSHFMTNKKCNLPSGSTRQTKKGYEEVVVPPPPKPDASSETLVKIADLPKYTHPAFESFQSLNRIQSKLKEPALESDRNLLVCAPTGAGKTNVALLTMMREIGKHINSDGTINVDDFKMIYVAPMRSLVTEMTGSFKKRLQKYGIEVNELTGDHQLTKEQIMRTQLIVCTPEKWDIICRKGGERSYTQLVRLVIIDEIHLLHDDRGPVLEALAARILRSVESLNDDVRIVGLSATLPNYMDVAAFLRVDPDDGLFFFDNSYRPVPLSQRFIGVTEKKALRRYQLMNELCYEKAVGHAGQKQVLIFVHSRKETAKTAKAIRDLCMERETIGGFIKEGSASSEILKSEAEQVKDGNLKDLLPFGFAIHHAGLNRVDRSLVEDLYADKHIQVLVSTSTLAWGVNLPAYCVIIKGTQVYSPEKGKWIELSALDVLQMLGRAGRPQYDTTGEGILITNHSELRYYLSLMNEQLPIESQMIAKLPDILNGEIVLGNVQNINDAVEWMAYTYLFVRMQKHPELYGLKDDWEDTDPDLRQRRTDLAHAAAVTLDKHHLIRYDRRSGIFQSTELGRIASHYYISYQSMSTYNQLLKPTITEIELFRVFSLSSEFQFLTVRDEEKLELQKLMERVPIPVKESIDEPSAKVNVLLQAYISQLKLDGFALMCDMTHVNQSAGRLMRAIYEIVLSRGWAQLAEKCLSMSKMVTKRMWQSMCPLRQFKKCPIQIITKLEKKSFPWESMYDLSAAEIGELVSVPKMGKTIYKMVHQFPKLELTVHIQPITRSSLRVELTITPDFQWDEKIHEHSQGFWILVEDVDSEVILHHEFFLLKKRYKDDAHVINFFVPIYEPLPPQYFIRVISDKWLQAETQLPVSFRHLILPEKHAPPSELLDLQPLPISAVRNEHFEEFFAQNFSHFNSVQTQVFNAIYGADANTLVTAPTSGKTIIAELAILRHLANDDSPSIVYVHPNESQCDHLFKDWSKRFSKLGVNVSLLCGETNPDLKSLAKRGIVISTVERWDVLSRRWKQRKDVQAVKLFIVDDIHLIGGEKGPAVEIVCSRMRFLSTQIEKERPLRILALGSSLANAKELSKWLGVQSSNVFNFPPSARSVKLELYIQGYMISHAPSRLQSMVKPAYVSISRHAKTRPVIIYVPSRKQTKLTAIDLLAYAASDNKATRFLHCDESELSALLEGNVEDETLAETLRNGVGYLHEGSTVKEIDVVSQLFTKGAIQVLVLPHSMTWKLNLTAQTVIIQDTQWYNGRTHSYADYAVTDVLRMLGRAGRMGEDEEGKCIVLCQSSKKEFFKKFLFEPLPVESHLEWALHDHFNAEVVTKTIENKQDAVDYLTWTFLYRRMTQNPNYYNLQGTTHRHLSDNLSELVETTLDDLKQIKCIAIENEVDVSPLNMGMIGAYYYVQHTTIELFSMSLSEKTKTKGLIEIIANAAEFQNLPMRHHEDDILRQLVQKVPYKPIQPKLSDPHIKANLLLQAHMSRLELPPEIALDVQEILPTAIRLISACVDVLASNGWLNPALAAMELAQNLTQAVWNKDSYLRQIPHFSVEMVTKCRGKDIDSVFDIIEMENDDRDNLLKLGDKEMANVARFCNRYPNIDMNHTVEDPEDAAANRPTNVHITLEREADLAGDVIAPFYPGKRDEGWWCVVGDPKTNHLLAIKHITLQQKKKVTLEVVPQKAGDQNFLLYLMCDAYAGCDQEYEIKLNVAEAEDSDSETESESDEDDKMES</sequence>
<keyword evidence="11" id="KW-0508">mRNA splicing</keyword>
<gene>
    <name evidence="21" type="ORF">GSOID_T00003098001</name>
</gene>
<dbReference type="GO" id="GO:0000712">
    <property type="term" value="P:resolution of meiotic recombination intermediates"/>
    <property type="evidence" value="ECO:0007669"/>
    <property type="project" value="TreeGrafter"/>
</dbReference>
<dbReference type="GO" id="GO:0003724">
    <property type="term" value="F:RNA helicase activity"/>
    <property type="evidence" value="ECO:0007669"/>
    <property type="project" value="UniProtKB-EC"/>
</dbReference>
<feature type="domain" description="Helicase ATP-binding" evidence="19">
    <location>
        <begin position="484"/>
        <end position="667"/>
    </location>
</feature>
<evidence type="ECO:0000259" key="20">
    <source>
        <dbReference type="PROSITE" id="PS51194"/>
    </source>
</evidence>
<keyword evidence="5" id="KW-0747">Spliceosome</keyword>
<evidence type="ECO:0000256" key="13">
    <source>
        <dbReference type="ARBA" id="ARBA00034541"/>
    </source>
</evidence>
<evidence type="ECO:0000256" key="6">
    <source>
        <dbReference type="ARBA" id="ARBA00022737"/>
    </source>
</evidence>
<evidence type="ECO:0000313" key="22">
    <source>
        <dbReference type="Proteomes" id="UP000001307"/>
    </source>
</evidence>
<dbReference type="Pfam" id="PF23445">
    <property type="entry name" value="WHD_SNRNP200"/>
    <property type="match status" value="2"/>
</dbReference>
<dbReference type="OrthoDB" id="5575at2759"/>
<evidence type="ECO:0000256" key="11">
    <source>
        <dbReference type="ARBA" id="ARBA00023187"/>
    </source>
</evidence>
<dbReference type="GO" id="GO:0005682">
    <property type="term" value="C:U5 snRNP"/>
    <property type="evidence" value="ECO:0007669"/>
    <property type="project" value="UniProtKB-ARBA"/>
</dbReference>
<feature type="region of interest" description="Disordered" evidence="18">
    <location>
        <begin position="203"/>
        <end position="253"/>
    </location>
</feature>
<evidence type="ECO:0000313" key="21">
    <source>
        <dbReference type="EMBL" id="CBY07747.1"/>
    </source>
</evidence>
<name>E4X6D5_OIKDI</name>
<accession>E4X6D5</accession>
<dbReference type="PANTHER" id="PTHR47961">
    <property type="entry name" value="DNA POLYMERASE THETA, PUTATIVE (AFU_ORTHOLOGUE AFUA_1G05260)-RELATED"/>
    <property type="match status" value="1"/>
</dbReference>
<evidence type="ECO:0000256" key="18">
    <source>
        <dbReference type="SAM" id="MobiDB-lite"/>
    </source>
</evidence>
<dbReference type="PROSITE" id="PS51194">
    <property type="entry name" value="HELICASE_CTER"/>
    <property type="match status" value="2"/>
</dbReference>
<evidence type="ECO:0000256" key="8">
    <source>
        <dbReference type="ARBA" id="ARBA00022801"/>
    </source>
</evidence>
<keyword evidence="10" id="KW-0067">ATP-binding</keyword>
<dbReference type="FunFam" id="1.10.10.10:FF:000012">
    <property type="entry name" value="U5 small nuclear ribonucleoprotein helicase"/>
    <property type="match status" value="1"/>
</dbReference>
<dbReference type="InterPro" id="IPR014756">
    <property type="entry name" value="Ig_E-set"/>
</dbReference>
<dbReference type="InterPro" id="IPR027417">
    <property type="entry name" value="P-loop_NTPase"/>
</dbReference>
<dbReference type="SMART" id="SM00490">
    <property type="entry name" value="HELICc"/>
    <property type="match status" value="2"/>
</dbReference>
<dbReference type="SUPFAM" id="SSF52540">
    <property type="entry name" value="P-loop containing nucleoside triphosphate hydrolases"/>
    <property type="match status" value="4"/>
</dbReference>
<dbReference type="FunFam" id="2.60.40.150:FF:000004">
    <property type="entry name" value="RNA helicase, activating signal cointegrator 1"/>
    <property type="match status" value="1"/>
</dbReference>
<feature type="region of interest" description="Disordered" evidence="18">
    <location>
        <begin position="363"/>
        <end position="395"/>
    </location>
</feature>
<dbReference type="FunFam" id="3.40.50.300:FF:000062">
    <property type="entry name" value="U5 small nuclear ribonucleoprotein helicase"/>
    <property type="match status" value="1"/>
</dbReference>
<dbReference type="Gene3D" id="3.40.50.300">
    <property type="entry name" value="P-loop containing nucleotide triphosphate hydrolases"/>
    <property type="match status" value="4"/>
</dbReference>
<dbReference type="FunFam" id="3.40.50.300:FF:000368">
    <property type="entry name" value="U5 small nuclear ribonucleoprotein 200 kDa helicase"/>
    <property type="match status" value="1"/>
</dbReference>
<dbReference type="Gene3D" id="1.10.3380.10">
    <property type="entry name" value="Sec63 N-terminal domain-like domain"/>
    <property type="match status" value="2"/>
</dbReference>
<dbReference type="SUPFAM" id="SSF46785">
    <property type="entry name" value="Winged helix' DNA-binding domain"/>
    <property type="match status" value="2"/>
</dbReference>
<feature type="domain" description="Helicase C-terminal" evidence="20">
    <location>
        <begin position="1579"/>
        <end position="1748"/>
    </location>
</feature>
<comment type="subcellular location">
    <subcellularLocation>
        <location evidence="1">Nucleus</location>
    </subcellularLocation>
</comment>
<dbReference type="InterPro" id="IPR014001">
    <property type="entry name" value="Helicase_ATP-bd"/>
</dbReference>
<dbReference type="Pfam" id="PF00270">
    <property type="entry name" value="DEAD"/>
    <property type="match status" value="2"/>
</dbReference>
<feature type="domain" description="Helicase C-terminal" evidence="20">
    <location>
        <begin position="693"/>
        <end position="915"/>
    </location>
</feature>
<comment type="subunit">
    <text evidence="15">Component of a core complex containing at least PRPF8, SNRNP200, EFTUD2 and SNRNP40. Component of the U5 snRNP and U4/U6-U5 tri-snRNP complexes, building blocks of the spliceosome. Component of the U4/U6-U5 tri-snRNP complex composed of the U4, U6 and U5 snRNAs and at least PRPF3, PRPF4, PRPF6, PRPF8, PRPF31, SNRNP200, TXNL4A, SNRNP40, DDX23, CD2BP2, PPIH, SNU13, EFTUD2, SART1 and USP39. Component of precatalytic, catalytic and postcatalytic spliceosomal complexes. Component of the minor spliceosome, which splices U12-type introns. Interacts with C9orf78; the interaction is direct and mutually exclusive with its interaction with WBP4. Interacts with WBP4; the interaction is mutually exclusive with its interaction with C9orf78. Interacts with PRPF8. Interacts with TSSC4; the interaction is direct, excludes recruitment of C9ORF78 and WBP4 to SNRNP200 and negatively regulates its RNA helicase activity.</text>
</comment>
<dbReference type="InterPro" id="IPR048863">
    <property type="entry name" value="BRR2_plug"/>
</dbReference>
<dbReference type="FunFam" id="1.10.10.10:FF:000024">
    <property type="entry name" value="U5 small nuclear ribonucleoprotein helicase"/>
    <property type="match status" value="1"/>
</dbReference>
<dbReference type="Pfam" id="PF00271">
    <property type="entry name" value="Helicase_C"/>
    <property type="match status" value="1"/>
</dbReference>
<evidence type="ECO:0000256" key="1">
    <source>
        <dbReference type="ARBA" id="ARBA00004123"/>
    </source>
</evidence>
<dbReference type="InterPro" id="IPR004179">
    <property type="entry name" value="Sec63-dom"/>
</dbReference>
<evidence type="ECO:0000256" key="15">
    <source>
        <dbReference type="ARBA" id="ARBA00064629"/>
    </source>
</evidence>
<keyword evidence="9" id="KW-0347">Helicase</keyword>
<dbReference type="FunCoup" id="E4X6D5">
    <property type="interactions" value="482"/>
</dbReference>
<keyword evidence="7" id="KW-0547">Nucleotide-binding</keyword>
<protein>
    <recommendedName>
        <fullName evidence="13">U5 small nuclear ribonucleoprotein 200 kDa helicase</fullName>
        <ecNumber evidence="3">3.6.4.13</ecNumber>
    </recommendedName>
    <alternativeName>
        <fullName evidence="16">BRR2 homolog</fullName>
    </alternativeName>
    <alternativeName>
        <fullName evidence="17">U5 snRNP-specific 200 kDa protein</fullName>
    </alternativeName>
</protein>
<dbReference type="FunFam" id="3.40.50.300:FF:003287">
    <property type="entry name" value="U5 small nuclear ribonucleoprotein 200 kDa helicase"/>
    <property type="match status" value="1"/>
</dbReference>
<keyword evidence="4" id="KW-0507">mRNA processing</keyword>
<proteinExistence type="inferred from homology"/>
<evidence type="ECO:0000256" key="14">
    <source>
        <dbReference type="ARBA" id="ARBA00047984"/>
    </source>
</evidence>
<comment type="similarity">
    <text evidence="2">Belongs to the helicase family. SKI2 subfamily.</text>
</comment>
<dbReference type="SMART" id="SM00487">
    <property type="entry name" value="DEXDc"/>
    <property type="match status" value="2"/>
</dbReference>
<dbReference type="EMBL" id="FN653027">
    <property type="protein sequence ID" value="CBY07747.1"/>
    <property type="molecule type" value="Genomic_DNA"/>
</dbReference>
<evidence type="ECO:0000256" key="17">
    <source>
        <dbReference type="ARBA" id="ARBA00077567"/>
    </source>
</evidence>
<evidence type="ECO:0000256" key="9">
    <source>
        <dbReference type="ARBA" id="ARBA00022806"/>
    </source>
</evidence>
<dbReference type="PANTHER" id="PTHR47961:SF4">
    <property type="entry name" value="ACTIVATING SIGNAL COINTEGRATOR 1 COMPLEX SUBUNIT 3"/>
    <property type="match status" value="1"/>
</dbReference>
<keyword evidence="22" id="KW-1185">Reference proteome</keyword>
<evidence type="ECO:0000256" key="12">
    <source>
        <dbReference type="ARBA" id="ARBA00023242"/>
    </source>
</evidence>
<dbReference type="FunFam" id="1.10.3380.10:FF:000002">
    <property type="entry name" value="Activating signal cointegrator 1 complex subunit 3"/>
    <property type="match status" value="1"/>
</dbReference>
<dbReference type="InterPro" id="IPR050474">
    <property type="entry name" value="Hel308_SKI2-like"/>
</dbReference>
<evidence type="ECO:0000256" key="10">
    <source>
        <dbReference type="ARBA" id="ARBA00022840"/>
    </source>
</evidence>
<dbReference type="FunFam" id="1.10.150.20:FF:000004">
    <property type="entry name" value="U5 small nuclear ribonucleoprotein helicase"/>
    <property type="match status" value="1"/>
</dbReference>
<dbReference type="Gene3D" id="2.60.40.150">
    <property type="entry name" value="C2 domain"/>
    <property type="match status" value="2"/>
</dbReference>
<dbReference type="CDD" id="cd18019">
    <property type="entry name" value="DEXHc_Brr2_1"/>
    <property type="match status" value="1"/>
</dbReference>
<dbReference type="GO" id="GO:0003676">
    <property type="term" value="F:nucleic acid binding"/>
    <property type="evidence" value="ECO:0007669"/>
    <property type="project" value="InterPro"/>
</dbReference>
<evidence type="ECO:0000256" key="5">
    <source>
        <dbReference type="ARBA" id="ARBA00022728"/>
    </source>
</evidence>
<dbReference type="PIRSF" id="PIRSF039073">
    <property type="entry name" value="BRR2"/>
    <property type="match status" value="1"/>
</dbReference>
<dbReference type="Pfam" id="PF18149">
    <property type="entry name" value="Helicase_PWI"/>
    <property type="match status" value="1"/>
</dbReference>